<reference evidence="10 11" key="1">
    <citation type="submission" date="2018-08" db="EMBL/GenBank/DDBJ databases">
        <title>Thalassotalea euphylliae genome.</title>
        <authorList>
            <person name="Summers S."/>
            <person name="Rice S.A."/>
            <person name="Freckelton M.L."/>
            <person name="Nedved B.T."/>
            <person name="Hadfield M.G."/>
        </authorList>
    </citation>
    <scope>NUCLEOTIDE SEQUENCE [LARGE SCALE GENOMIC DNA]</scope>
    <source>
        <strain evidence="10 11">H2</strain>
    </source>
</reference>
<organism evidence="10 11">
    <name type="scientific">Thalassotalea euphylliae</name>
    <dbReference type="NCBI Taxonomy" id="1655234"/>
    <lineage>
        <taxon>Bacteria</taxon>
        <taxon>Pseudomonadati</taxon>
        <taxon>Pseudomonadota</taxon>
        <taxon>Gammaproteobacteria</taxon>
        <taxon>Alteromonadales</taxon>
        <taxon>Colwelliaceae</taxon>
        <taxon>Thalassotalea</taxon>
    </lineage>
</organism>
<dbReference type="SUPFAM" id="SSF103473">
    <property type="entry name" value="MFS general substrate transporter"/>
    <property type="match status" value="1"/>
</dbReference>
<dbReference type="NCBIfam" id="TIGR00710">
    <property type="entry name" value="efflux_Bcr_CflA"/>
    <property type="match status" value="1"/>
</dbReference>
<dbReference type="PANTHER" id="PTHR23502">
    <property type="entry name" value="MAJOR FACILITATOR SUPERFAMILY"/>
    <property type="match status" value="1"/>
</dbReference>
<feature type="transmembrane region" description="Helical" evidence="8">
    <location>
        <begin position="146"/>
        <end position="163"/>
    </location>
</feature>
<evidence type="ECO:0000256" key="2">
    <source>
        <dbReference type="ARBA" id="ARBA00006236"/>
    </source>
</evidence>
<dbReference type="InterPro" id="IPR020846">
    <property type="entry name" value="MFS_dom"/>
</dbReference>
<feature type="transmembrane region" description="Helical" evidence="8">
    <location>
        <begin position="360"/>
        <end position="381"/>
    </location>
</feature>
<keyword evidence="3 8" id="KW-0813">Transport</keyword>
<feature type="domain" description="Major facilitator superfamily (MFS) profile" evidence="9">
    <location>
        <begin position="1"/>
        <end position="386"/>
    </location>
</feature>
<keyword evidence="5 8" id="KW-0812">Transmembrane</keyword>
<dbReference type="InterPro" id="IPR004812">
    <property type="entry name" value="Efflux_drug-R_Bcr/CmlA"/>
</dbReference>
<accession>A0A3E0UMJ3</accession>
<keyword evidence="8" id="KW-0997">Cell inner membrane</keyword>
<sequence>MAVSPLAIDLYLPAMPQIADELTTTMPSVQNTLSIYLVGYALGLLFFGPLADKYPRRNLVMIGLLGFTLATLALPFATSIEAFTGVRFVQAFISSAATVVVPGTIREIYQKNTAKGLSYVSMIMMLAPMIAPSIGSVILALHSWQAIFFALAFYACLILLFAFKQLPNRAESIANKESEQQAEPQITTPSFLGRYKIVLGNKPARLELIASMMISLAFFAYITAVPFVYMTVFQVSEFTFSVLFAATVAALMTAHFINTRLVVRKGSRAMLGYGLLVAVVSASSLVIVNYWQLPIAYTIASVLPLMGSISMIAVNADAIILQKFAEQSGTATAVIGVLRFGIGGLAGPILAFFYDGSAMPFSLLMWLSVLVVLLVQLPRFLGDKAMSDKTSQQEKASKRA</sequence>
<dbReference type="Proteomes" id="UP000256999">
    <property type="component" value="Unassembled WGS sequence"/>
</dbReference>
<comment type="caution">
    <text evidence="10">The sequence shown here is derived from an EMBL/GenBank/DDBJ whole genome shotgun (WGS) entry which is preliminary data.</text>
</comment>
<evidence type="ECO:0000256" key="7">
    <source>
        <dbReference type="ARBA" id="ARBA00023136"/>
    </source>
</evidence>
<feature type="transmembrane region" description="Helical" evidence="8">
    <location>
        <begin position="270"/>
        <end position="291"/>
    </location>
</feature>
<evidence type="ECO:0000256" key="3">
    <source>
        <dbReference type="ARBA" id="ARBA00022448"/>
    </source>
</evidence>
<comment type="caution">
    <text evidence="8">Lacks conserved residue(s) required for the propagation of feature annotation.</text>
</comment>
<feature type="transmembrane region" description="Helical" evidence="8">
    <location>
        <begin position="208"/>
        <end position="232"/>
    </location>
</feature>
<feature type="transmembrane region" description="Helical" evidence="8">
    <location>
        <begin position="238"/>
        <end position="258"/>
    </location>
</feature>
<protein>
    <recommendedName>
        <fullName evidence="8">Bcr/CflA family efflux transporter</fullName>
    </recommendedName>
</protein>
<name>A0A3E0UMJ3_9GAMM</name>
<feature type="transmembrane region" description="Helical" evidence="8">
    <location>
        <begin position="88"/>
        <end position="105"/>
    </location>
</feature>
<dbReference type="PANTHER" id="PTHR23502:SF132">
    <property type="entry name" value="POLYAMINE TRANSPORTER 2-RELATED"/>
    <property type="match status" value="1"/>
</dbReference>
<dbReference type="InterPro" id="IPR011701">
    <property type="entry name" value="MFS"/>
</dbReference>
<feature type="transmembrane region" description="Helical" evidence="8">
    <location>
        <begin position="117"/>
        <end position="140"/>
    </location>
</feature>
<dbReference type="InterPro" id="IPR036259">
    <property type="entry name" value="MFS_trans_sf"/>
</dbReference>
<feature type="transmembrane region" description="Helical" evidence="8">
    <location>
        <begin position="33"/>
        <end position="51"/>
    </location>
</feature>
<keyword evidence="6 8" id="KW-1133">Transmembrane helix</keyword>
<comment type="subcellular location">
    <subcellularLocation>
        <location evidence="8">Cell inner membrane</location>
        <topology evidence="8">Multi-pass membrane protein</topology>
    </subcellularLocation>
    <subcellularLocation>
        <location evidence="1">Cell membrane</location>
        <topology evidence="1">Multi-pass membrane protein</topology>
    </subcellularLocation>
</comment>
<gene>
    <name evidence="10" type="ORF">DXX92_17280</name>
</gene>
<keyword evidence="4" id="KW-1003">Cell membrane</keyword>
<dbReference type="PROSITE" id="PS50850">
    <property type="entry name" value="MFS"/>
    <property type="match status" value="1"/>
</dbReference>
<evidence type="ECO:0000256" key="6">
    <source>
        <dbReference type="ARBA" id="ARBA00022989"/>
    </source>
</evidence>
<evidence type="ECO:0000256" key="8">
    <source>
        <dbReference type="RuleBase" id="RU365088"/>
    </source>
</evidence>
<evidence type="ECO:0000313" key="11">
    <source>
        <dbReference type="Proteomes" id="UP000256999"/>
    </source>
</evidence>
<evidence type="ECO:0000256" key="1">
    <source>
        <dbReference type="ARBA" id="ARBA00004651"/>
    </source>
</evidence>
<dbReference type="AlphaFoldDB" id="A0A3E0UMJ3"/>
<evidence type="ECO:0000259" key="9">
    <source>
        <dbReference type="PROSITE" id="PS50850"/>
    </source>
</evidence>
<feature type="transmembrane region" description="Helical" evidence="8">
    <location>
        <begin position="297"/>
        <end position="321"/>
    </location>
</feature>
<evidence type="ECO:0000256" key="5">
    <source>
        <dbReference type="ARBA" id="ARBA00022692"/>
    </source>
</evidence>
<dbReference type="EMBL" id="QUOV01000001">
    <property type="protein sequence ID" value="REL36922.1"/>
    <property type="molecule type" value="Genomic_DNA"/>
</dbReference>
<evidence type="ECO:0000313" key="10">
    <source>
        <dbReference type="EMBL" id="REL36922.1"/>
    </source>
</evidence>
<feature type="transmembrane region" description="Helical" evidence="8">
    <location>
        <begin position="333"/>
        <end position="354"/>
    </location>
</feature>
<dbReference type="GO" id="GO:0042910">
    <property type="term" value="F:xenobiotic transmembrane transporter activity"/>
    <property type="evidence" value="ECO:0007669"/>
    <property type="project" value="InterPro"/>
</dbReference>
<dbReference type="OrthoDB" id="9814303at2"/>
<dbReference type="GO" id="GO:0015385">
    <property type="term" value="F:sodium:proton antiporter activity"/>
    <property type="evidence" value="ECO:0007669"/>
    <property type="project" value="TreeGrafter"/>
</dbReference>
<dbReference type="Pfam" id="PF07690">
    <property type="entry name" value="MFS_1"/>
    <property type="match status" value="1"/>
</dbReference>
<dbReference type="GO" id="GO:0005886">
    <property type="term" value="C:plasma membrane"/>
    <property type="evidence" value="ECO:0007669"/>
    <property type="project" value="UniProtKB-SubCell"/>
</dbReference>
<feature type="transmembrane region" description="Helical" evidence="8">
    <location>
        <begin position="58"/>
        <end position="76"/>
    </location>
</feature>
<evidence type="ECO:0000256" key="4">
    <source>
        <dbReference type="ARBA" id="ARBA00022475"/>
    </source>
</evidence>
<dbReference type="CDD" id="cd17320">
    <property type="entry name" value="MFS_MdfA_MDR_like"/>
    <property type="match status" value="1"/>
</dbReference>
<keyword evidence="7 8" id="KW-0472">Membrane</keyword>
<proteinExistence type="inferred from homology"/>
<dbReference type="Gene3D" id="1.20.1720.10">
    <property type="entry name" value="Multidrug resistance protein D"/>
    <property type="match status" value="1"/>
</dbReference>
<dbReference type="GO" id="GO:1990961">
    <property type="term" value="P:xenobiotic detoxification by transmembrane export across the plasma membrane"/>
    <property type="evidence" value="ECO:0007669"/>
    <property type="project" value="InterPro"/>
</dbReference>
<comment type="similarity">
    <text evidence="2 8">Belongs to the major facilitator superfamily. Bcr/CmlA family.</text>
</comment>